<name>G2KNW3_MICAA</name>
<protein>
    <recommendedName>
        <fullName evidence="4">DUF4402 domain-containing protein</fullName>
    </recommendedName>
</protein>
<sequence length="163" mass="16020">MMKSDKALLLAGGMLMSLTLAPLRAAAQTIDCNLPLVFGTLLSCPGAGSVTVTPSNGRSTTGCVTAIPGAFSRGVCLVQSVSSSATGADMVQISAPASVVLNGPGGATMVIDQFNVGTDAGGVQYTVTAGGAATAPIGARLNIQSGQAAGSYSGSYTINANYQ</sequence>
<gene>
    <name evidence="2" type="ordered locus">MICA_2457</name>
</gene>
<feature type="chain" id="PRO_5003432848" description="DUF4402 domain-containing protein" evidence="1">
    <location>
        <begin position="28"/>
        <end position="163"/>
    </location>
</feature>
<reference evidence="2 3" key="1">
    <citation type="journal article" date="2011" name="BMC Genomics">
        <title>Genomic insights into an obligate epibiotic bacterial predator: Micavibrio aeruginosavorus ARL-13.</title>
        <authorList>
            <person name="Wang Z."/>
            <person name="Kadouri D."/>
            <person name="Wu M."/>
        </authorList>
    </citation>
    <scope>NUCLEOTIDE SEQUENCE [LARGE SCALE GENOMIC DNA]</scope>
    <source>
        <strain evidence="2 3">ARL-13</strain>
    </source>
</reference>
<dbReference type="AlphaFoldDB" id="G2KNW3"/>
<evidence type="ECO:0000256" key="1">
    <source>
        <dbReference type="SAM" id="SignalP"/>
    </source>
</evidence>
<dbReference type="STRING" id="856793.MICA_2457"/>
<dbReference type="EMBL" id="CP002382">
    <property type="protein sequence ID" value="AEP10758.1"/>
    <property type="molecule type" value="Genomic_DNA"/>
</dbReference>
<proteinExistence type="predicted"/>
<dbReference type="HOGENOM" id="CLU_137906_0_0_5"/>
<organism evidence="2 3">
    <name type="scientific">Micavibrio aeruginosavorus (strain ARL-13)</name>
    <dbReference type="NCBI Taxonomy" id="856793"/>
    <lineage>
        <taxon>Bacteria</taxon>
        <taxon>Pseudomonadati</taxon>
        <taxon>Bdellovibrionota</taxon>
        <taxon>Bdellovibrionia</taxon>
        <taxon>Bdellovibrionales</taxon>
        <taxon>Pseudobdellovibrionaceae</taxon>
        <taxon>Micavibrio</taxon>
    </lineage>
</organism>
<dbReference type="RefSeq" id="WP_014103981.1">
    <property type="nucleotide sequence ID" value="NC_016026.1"/>
</dbReference>
<keyword evidence="1" id="KW-0732">Signal</keyword>
<evidence type="ECO:0000313" key="3">
    <source>
        <dbReference type="Proteomes" id="UP000009286"/>
    </source>
</evidence>
<dbReference type="InterPro" id="IPR025514">
    <property type="entry name" value="DUF4402"/>
</dbReference>
<dbReference type="OrthoDB" id="7507929at2"/>
<feature type="signal peptide" evidence="1">
    <location>
        <begin position="1"/>
        <end position="27"/>
    </location>
</feature>
<dbReference type="KEGG" id="mai:MICA_2457"/>
<keyword evidence="3" id="KW-1185">Reference proteome</keyword>
<dbReference type="Proteomes" id="UP000009286">
    <property type="component" value="Chromosome"/>
</dbReference>
<evidence type="ECO:0000313" key="2">
    <source>
        <dbReference type="EMBL" id="AEP10758.1"/>
    </source>
</evidence>
<accession>G2KNW3</accession>
<evidence type="ECO:0008006" key="4">
    <source>
        <dbReference type="Google" id="ProtNLM"/>
    </source>
</evidence>
<dbReference type="Pfam" id="PF14352">
    <property type="entry name" value="DUF4402"/>
    <property type="match status" value="1"/>
</dbReference>